<dbReference type="GeneID" id="87812344"/>
<evidence type="ECO:0008006" key="4">
    <source>
        <dbReference type="Google" id="ProtNLM"/>
    </source>
</evidence>
<accession>A0AAF0YF52</accession>
<evidence type="ECO:0000313" key="2">
    <source>
        <dbReference type="EMBL" id="WOO85685.1"/>
    </source>
</evidence>
<feature type="compositionally biased region" description="Low complexity" evidence="1">
    <location>
        <begin position="1"/>
        <end position="22"/>
    </location>
</feature>
<reference evidence="2" key="1">
    <citation type="submission" date="2023-10" db="EMBL/GenBank/DDBJ databases">
        <authorList>
            <person name="Noh H."/>
        </authorList>
    </citation>
    <scope>NUCLEOTIDE SEQUENCE</scope>
    <source>
        <strain evidence="2">DUCC4014</strain>
    </source>
</reference>
<dbReference type="EMBL" id="CP086720">
    <property type="protein sequence ID" value="WOO85685.1"/>
    <property type="molecule type" value="Genomic_DNA"/>
</dbReference>
<keyword evidence="3" id="KW-1185">Reference proteome</keyword>
<feature type="region of interest" description="Disordered" evidence="1">
    <location>
        <begin position="1"/>
        <end position="62"/>
    </location>
</feature>
<proteinExistence type="predicted"/>
<dbReference type="RefSeq" id="XP_062631711.1">
    <property type="nucleotide sequence ID" value="XM_062775727.1"/>
</dbReference>
<evidence type="ECO:0000313" key="3">
    <source>
        <dbReference type="Proteomes" id="UP000827549"/>
    </source>
</evidence>
<evidence type="ECO:0000256" key="1">
    <source>
        <dbReference type="SAM" id="MobiDB-lite"/>
    </source>
</evidence>
<sequence length="145" mass="15318">MSLERTPSNTTTLYSTTSRTSTIVPAHGQPADRRPLHEATGDRPPVHDTSADTRRSLEAPKLGKGVTQAKIDELVAAGFQQGQVLSTLHASKGDMTKARLVLTHGRDHLGAPDEQCTLCGYKPKKKGRFMGALDGIMIGGGTGGA</sequence>
<dbReference type="Proteomes" id="UP000827549">
    <property type="component" value="Chromosome 7"/>
</dbReference>
<name>A0AAF0YF52_9TREE</name>
<gene>
    <name evidence="2" type="ORF">LOC62_07G009181</name>
</gene>
<feature type="compositionally biased region" description="Basic and acidic residues" evidence="1">
    <location>
        <begin position="30"/>
        <end position="58"/>
    </location>
</feature>
<dbReference type="AlphaFoldDB" id="A0AAF0YF52"/>
<organism evidence="2 3">
    <name type="scientific">Vanrija pseudolonga</name>
    <dbReference type="NCBI Taxonomy" id="143232"/>
    <lineage>
        <taxon>Eukaryota</taxon>
        <taxon>Fungi</taxon>
        <taxon>Dikarya</taxon>
        <taxon>Basidiomycota</taxon>
        <taxon>Agaricomycotina</taxon>
        <taxon>Tremellomycetes</taxon>
        <taxon>Trichosporonales</taxon>
        <taxon>Trichosporonaceae</taxon>
        <taxon>Vanrija</taxon>
    </lineage>
</organism>
<protein>
    <recommendedName>
        <fullName evidence="4">UBA domain-containing protein</fullName>
    </recommendedName>
</protein>